<name>A0A8T0RR90_PANVG</name>
<keyword evidence="2" id="KW-1133">Transmembrane helix</keyword>
<organism evidence="3 4">
    <name type="scientific">Panicum virgatum</name>
    <name type="common">Blackwell switchgrass</name>
    <dbReference type="NCBI Taxonomy" id="38727"/>
    <lineage>
        <taxon>Eukaryota</taxon>
        <taxon>Viridiplantae</taxon>
        <taxon>Streptophyta</taxon>
        <taxon>Embryophyta</taxon>
        <taxon>Tracheophyta</taxon>
        <taxon>Spermatophyta</taxon>
        <taxon>Magnoliopsida</taxon>
        <taxon>Liliopsida</taxon>
        <taxon>Poales</taxon>
        <taxon>Poaceae</taxon>
        <taxon>PACMAD clade</taxon>
        <taxon>Panicoideae</taxon>
        <taxon>Panicodae</taxon>
        <taxon>Paniceae</taxon>
        <taxon>Panicinae</taxon>
        <taxon>Panicum</taxon>
        <taxon>Panicum sect. Hiantes</taxon>
    </lineage>
</organism>
<gene>
    <name evidence="3" type="ORF">PVAP13_5NG143100</name>
</gene>
<keyword evidence="2" id="KW-0472">Membrane</keyword>
<evidence type="ECO:0000256" key="2">
    <source>
        <dbReference type="SAM" id="Phobius"/>
    </source>
</evidence>
<dbReference type="EMBL" id="CM029046">
    <property type="protein sequence ID" value="KAG2587368.1"/>
    <property type="molecule type" value="Genomic_DNA"/>
</dbReference>
<dbReference type="AlphaFoldDB" id="A0A8T0RR90"/>
<comment type="caution">
    <text evidence="3">The sequence shown here is derived from an EMBL/GenBank/DDBJ whole genome shotgun (WGS) entry which is preliminary data.</text>
</comment>
<reference evidence="3" key="1">
    <citation type="submission" date="2020-05" db="EMBL/GenBank/DDBJ databases">
        <title>WGS assembly of Panicum virgatum.</title>
        <authorList>
            <person name="Lovell J.T."/>
            <person name="Jenkins J."/>
            <person name="Shu S."/>
            <person name="Juenger T.E."/>
            <person name="Schmutz J."/>
        </authorList>
    </citation>
    <scope>NUCLEOTIDE SEQUENCE</scope>
    <source>
        <strain evidence="3">AP13</strain>
    </source>
</reference>
<feature type="region of interest" description="Disordered" evidence="1">
    <location>
        <begin position="70"/>
        <end position="89"/>
    </location>
</feature>
<sequence>MRSSLACSFQKERKKIKMSSFNSKEHREEMKQQRSWCPFLRHKLIAVLISMVVLAAILIGFLTGAAESMGGRWRGEPPPAPVSSQSHHQFSRCNGLQVATCSSQDKWHMS</sequence>
<keyword evidence="2" id="KW-0812">Transmembrane</keyword>
<evidence type="ECO:0000313" key="3">
    <source>
        <dbReference type="EMBL" id="KAG2587368.1"/>
    </source>
</evidence>
<evidence type="ECO:0000256" key="1">
    <source>
        <dbReference type="SAM" id="MobiDB-lite"/>
    </source>
</evidence>
<protein>
    <submittedName>
        <fullName evidence="3">Uncharacterized protein</fullName>
    </submittedName>
</protein>
<keyword evidence="4" id="KW-1185">Reference proteome</keyword>
<evidence type="ECO:0000313" key="4">
    <source>
        <dbReference type="Proteomes" id="UP000823388"/>
    </source>
</evidence>
<dbReference type="Proteomes" id="UP000823388">
    <property type="component" value="Chromosome 5N"/>
</dbReference>
<accession>A0A8T0RR90</accession>
<proteinExistence type="predicted"/>
<feature type="transmembrane region" description="Helical" evidence="2">
    <location>
        <begin position="44"/>
        <end position="66"/>
    </location>
</feature>